<protein>
    <submittedName>
        <fullName evidence="15">Zinc finger protein 235-like isoform X2</fullName>
    </submittedName>
</protein>
<dbReference type="GO" id="GO:0000978">
    <property type="term" value="F:RNA polymerase II cis-regulatory region sequence-specific DNA binding"/>
    <property type="evidence" value="ECO:0007669"/>
    <property type="project" value="TreeGrafter"/>
</dbReference>
<dbReference type="GO" id="GO:0008270">
    <property type="term" value="F:zinc ion binding"/>
    <property type="evidence" value="ECO:0007669"/>
    <property type="project" value="UniProtKB-KW"/>
</dbReference>
<dbReference type="Proteomes" id="UP000695007">
    <property type="component" value="Unplaced"/>
</dbReference>
<evidence type="ECO:0000256" key="8">
    <source>
        <dbReference type="ARBA" id="ARBA00023125"/>
    </source>
</evidence>
<evidence type="ECO:0000256" key="12">
    <source>
        <dbReference type="SAM" id="MobiDB-lite"/>
    </source>
</evidence>
<dbReference type="InterPro" id="IPR013087">
    <property type="entry name" value="Znf_C2H2_type"/>
</dbReference>
<evidence type="ECO:0000256" key="9">
    <source>
        <dbReference type="ARBA" id="ARBA00023163"/>
    </source>
</evidence>
<dbReference type="RefSeq" id="XP_011497385.1">
    <property type="nucleotide sequence ID" value="XM_011499083.1"/>
</dbReference>
<feature type="domain" description="C2H2-type" evidence="13">
    <location>
        <begin position="215"/>
        <end position="242"/>
    </location>
</feature>
<evidence type="ECO:0000256" key="5">
    <source>
        <dbReference type="ARBA" id="ARBA00022771"/>
    </source>
</evidence>
<name>A0AAJ7DUZ4_9HYME</name>
<feature type="region of interest" description="Disordered" evidence="12">
    <location>
        <begin position="144"/>
        <end position="184"/>
    </location>
</feature>
<evidence type="ECO:0000313" key="14">
    <source>
        <dbReference type="Proteomes" id="UP000695007"/>
    </source>
</evidence>
<evidence type="ECO:0000256" key="2">
    <source>
        <dbReference type="ARBA" id="ARBA00006991"/>
    </source>
</evidence>
<evidence type="ECO:0000256" key="10">
    <source>
        <dbReference type="ARBA" id="ARBA00023242"/>
    </source>
</evidence>
<reference evidence="15" key="1">
    <citation type="submission" date="2025-08" db="UniProtKB">
        <authorList>
            <consortium name="RefSeq"/>
        </authorList>
    </citation>
    <scope>IDENTIFICATION</scope>
</reference>
<keyword evidence="14" id="KW-1185">Reference proteome</keyword>
<feature type="compositionally biased region" description="Low complexity" evidence="12">
    <location>
        <begin position="93"/>
        <end position="105"/>
    </location>
</feature>
<sequence length="386" mass="43635">MFSSIQIKQEYNSVDDRNQNMVGGQGNIDYSVFNNQNVEYTYHQLPHFWDQALQVQTNQYPKDFSQKVDGISRQDTPRVNQSIPSNYINHHIQQYQQQQQQQQQQHNSFTANQQTDEDQSQINQINQSNMEAGRIESRVTPSINNSTLISPSLTASQSSSSIIKRSTPGRPSKSTNSSGSPGKKLKCQCEICFKEFGHKSNLFIHMRTHNGERPYKCKQCDKCFTHSGNLAIHMRTHSGERPYACQVCGKMFSHSGNLSTHLRTHSGVKPYKCNVCAKEFRHSGNLSIHERIHSGIKPFQCKVCGKEFYHSGNLTTHMKKHPVTILTEQGENNVIPLSTEYTCSNADKVKEADSILISNSNDLDNTIQSSSDVVAVDELDKESKTS</sequence>
<evidence type="ECO:0000313" key="15">
    <source>
        <dbReference type="RefSeq" id="XP_011497385.1"/>
    </source>
</evidence>
<evidence type="ECO:0000256" key="4">
    <source>
        <dbReference type="ARBA" id="ARBA00022737"/>
    </source>
</evidence>
<feature type="domain" description="C2H2-type" evidence="13">
    <location>
        <begin position="185"/>
        <end position="214"/>
    </location>
</feature>
<keyword evidence="3" id="KW-0479">Metal-binding</keyword>
<keyword evidence="10" id="KW-0539">Nucleus</keyword>
<dbReference type="FunFam" id="3.30.160.60:FF:001480">
    <property type="entry name" value="Si:cabz01071911.3"/>
    <property type="match status" value="1"/>
</dbReference>
<dbReference type="SMART" id="SM00355">
    <property type="entry name" value="ZnF_C2H2"/>
    <property type="match status" value="5"/>
</dbReference>
<gene>
    <name evidence="15" type="primary">LOC105361804</name>
</gene>
<keyword evidence="9" id="KW-0804">Transcription</keyword>
<dbReference type="SUPFAM" id="SSF57667">
    <property type="entry name" value="beta-beta-alpha zinc fingers"/>
    <property type="match status" value="3"/>
</dbReference>
<comment type="similarity">
    <text evidence="2">Belongs to the krueppel C2H2-type zinc-finger protein family.</text>
</comment>
<dbReference type="GO" id="GO:0005634">
    <property type="term" value="C:nucleus"/>
    <property type="evidence" value="ECO:0007669"/>
    <property type="project" value="UniProtKB-SubCell"/>
</dbReference>
<dbReference type="PROSITE" id="PS50157">
    <property type="entry name" value="ZINC_FINGER_C2H2_2"/>
    <property type="match status" value="5"/>
</dbReference>
<keyword evidence="5 11" id="KW-0863">Zinc-finger</keyword>
<accession>A0AAJ7DUZ4</accession>
<feature type="domain" description="C2H2-type" evidence="13">
    <location>
        <begin position="271"/>
        <end position="298"/>
    </location>
</feature>
<dbReference type="FunFam" id="3.30.160.60:FF:000325">
    <property type="entry name" value="ZFP90 zinc finger protein"/>
    <property type="match status" value="1"/>
</dbReference>
<evidence type="ECO:0000256" key="11">
    <source>
        <dbReference type="PROSITE-ProRule" id="PRU00042"/>
    </source>
</evidence>
<keyword evidence="6" id="KW-0862">Zinc</keyword>
<dbReference type="AlphaFoldDB" id="A0AAJ7DUZ4"/>
<evidence type="ECO:0000256" key="7">
    <source>
        <dbReference type="ARBA" id="ARBA00023015"/>
    </source>
</evidence>
<feature type="domain" description="C2H2-type" evidence="13">
    <location>
        <begin position="243"/>
        <end position="270"/>
    </location>
</feature>
<keyword evidence="7" id="KW-0805">Transcription regulation</keyword>
<dbReference type="FunFam" id="3.30.160.60:FF:003288">
    <property type="entry name" value="Uncharacterized protein"/>
    <property type="match status" value="1"/>
</dbReference>
<dbReference type="GO" id="GO:0000981">
    <property type="term" value="F:DNA-binding transcription factor activity, RNA polymerase II-specific"/>
    <property type="evidence" value="ECO:0007669"/>
    <property type="project" value="TreeGrafter"/>
</dbReference>
<keyword evidence="8" id="KW-0238">DNA-binding</keyword>
<dbReference type="Pfam" id="PF00096">
    <property type="entry name" value="zf-C2H2"/>
    <property type="match status" value="5"/>
</dbReference>
<feature type="region of interest" description="Disordered" evidence="12">
    <location>
        <begin position="92"/>
        <end position="120"/>
    </location>
</feature>
<feature type="domain" description="C2H2-type" evidence="13">
    <location>
        <begin position="299"/>
        <end position="321"/>
    </location>
</feature>
<evidence type="ECO:0000259" key="13">
    <source>
        <dbReference type="PROSITE" id="PS50157"/>
    </source>
</evidence>
<evidence type="ECO:0000256" key="6">
    <source>
        <dbReference type="ARBA" id="ARBA00022833"/>
    </source>
</evidence>
<dbReference type="PANTHER" id="PTHR23235:SF120">
    <property type="entry name" value="KRUPPEL-LIKE FACTOR 15"/>
    <property type="match status" value="1"/>
</dbReference>
<dbReference type="InterPro" id="IPR036236">
    <property type="entry name" value="Znf_C2H2_sf"/>
</dbReference>
<evidence type="ECO:0000256" key="1">
    <source>
        <dbReference type="ARBA" id="ARBA00004123"/>
    </source>
</evidence>
<dbReference type="Gene3D" id="3.30.160.60">
    <property type="entry name" value="Classic Zinc Finger"/>
    <property type="match status" value="5"/>
</dbReference>
<dbReference type="PROSITE" id="PS00028">
    <property type="entry name" value="ZINC_FINGER_C2H2_1"/>
    <property type="match status" value="5"/>
</dbReference>
<dbReference type="PANTHER" id="PTHR23235">
    <property type="entry name" value="KRUEPPEL-LIKE TRANSCRIPTION FACTOR"/>
    <property type="match status" value="1"/>
</dbReference>
<proteinExistence type="inferred from homology"/>
<organism evidence="14 15">
    <name type="scientific">Ceratosolen solmsi marchali</name>
    <dbReference type="NCBI Taxonomy" id="326594"/>
    <lineage>
        <taxon>Eukaryota</taxon>
        <taxon>Metazoa</taxon>
        <taxon>Ecdysozoa</taxon>
        <taxon>Arthropoda</taxon>
        <taxon>Hexapoda</taxon>
        <taxon>Insecta</taxon>
        <taxon>Pterygota</taxon>
        <taxon>Neoptera</taxon>
        <taxon>Endopterygota</taxon>
        <taxon>Hymenoptera</taxon>
        <taxon>Apocrita</taxon>
        <taxon>Proctotrupomorpha</taxon>
        <taxon>Chalcidoidea</taxon>
        <taxon>Agaonidae</taxon>
        <taxon>Agaoninae</taxon>
        <taxon>Ceratosolen</taxon>
    </lineage>
</organism>
<dbReference type="FunFam" id="3.30.160.60:FF:000475">
    <property type="entry name" value="zinc finger protein 32 isoform X1"/>
    <property type="match status" value="1"/>
</dbReference>
<comment type="subcellular location">
    <subcellularLocation>
        <location evidence="1">Nucleus</location>
    </subcellularLocation>
</comment>
<dbReference type="GeneID" id="105361804"/>
<feature type="compositionally biased region" description="Low complexity" evidence="12">
    <location>
        <begin position="149"/>
        <end position="166"/>
    </location>
</feature>
<evidence type="ECO:0000256" key="3">
    <source>
        <dbReference type="ARBA" id="ARBA00022723"/>
    </source>
</evidence>
<keyword evidence="4" id="KW-0677">Repeat</keyword>